<dbReference type="GO" id="GO:0006020">
    <property type="term" value="P:inositol metabolic process"/>
    <property type="evidence" value="ECO:0007669"/>
    <property type="project" value="TreeGrafter"/>
</dbReference>
<dbReference type="InterPro" id="IPR000760">
    <property type="entry name" value="Inositol_monophosphatase-like"/>
</dbReference>
<dbReference type="PROSITE" id="PS00630">
    <property type="entry name" value="IMP_2"/>
    <property type="match status" value="1"/>
</dbReference>
<feature type="binding site" evidence="8">
    <location>
        <position position="81"/>
    </location>
    <ligand>
        <name>Mg(2+)</name>
        <dbReference type="ChEBI" id="CHEBI:18420"/>
        <label>1</label>
        <note>catalytic</note>
    </ligand>
</feature>
<protein>
    <recommendedName>
        <fullName evidence="9">Inositol-1-monophosphatase</fullName>
        <ecNumber evidence="9">3.1.3.25</ecNumber>
    </recommendedName>
</protein>
<evidence type="ECO:0000256" key="4">
    <source>
        <dbReference type="ARBA" id="ARBA00022723"/>
    </source>
</evidence>
<dbReference type="EC" id="3.1.3.25" evidence="9"/>
<feature type="binding site" evidence="8">
    <location>
        <position position="201"/>
    </location>
    <ligand>
        <name>Mg(2+)</name>
        <dbReference type="ChEBI" id="CHEBI:18420"/>
        <label>1</label>
        <note>catalytic</note>
    </ligand>
</feature>
<dbReference type="PANTHER" id="PTHR20854">
    <property type="entry name" value="INOSITOL MONOPHOSPHATASE"/>
    <property type="match status" value="1"/>
</dbReference>
<evidence type="ECO:0000256" key="8">
    <source>
        <dbReference type="PIRSR" id="PIRSR600760-2"/>
    </source>
</evidence>
<evidence type="ECO:0000256" key="5">
    <source>
        <dbReference type="ARBA" id="ARBA00022801"/>
    </source>
</evidence>
<organism evidence="10 11">
    <name type="scientific">Candidatus Amphirhobacter heronislandensis</name>
    <dbReference type="NCBI Taxonomy" id="1732024"/>
    <lineage>
        <taxon>Bacteria</taxon>
        <taxon>Pseudomonadati</taxon>
        <taxon>Pseudomonadota</taxon>
        <taxon>Gammaproteobacteria</taxon>
        <taxon>Candidatus Tethybacterales</taxon>
        <taxon>Candidatus Tethybacteraceae</taxon>
        <taxon>Candidatus Amphirhobacter</taxon>
    </lineage>
</organism>
<keyword evidence="6" id="KW-0889">Transcription antitermination</keyword>
<evidence type="ECO:0000313" key="10">
    <source>
        <dbReference type="EMBL" id="MBF2735232.1"/>
    </source>
</evidence>
<comment type="caution">
    <text evidence="10">The sequence shown here is derived from an EMBL/GenBank/DDBJ whole genome shotgun (WGS) entry which is preliminary data.</text>
</comment>
<dbReference type="CDD" id="cd01639">
    <property type="entry name" value="IMPase"/>
    <property type="match status" value="1"/>
</dbReference>
<dbReference type="AlphaFoldDB" id="A0A930XWM2"/>
<feature type="binding site" evidence="8">
    <location>
        <position position="63"/>
    </location>
    <ligand>
        <name>Mg(2+)</name>
        <dbReference type="ChEBI" id="CHEBI:18420"/>
        <label>1</label>
        <note>catalytic</note>
    </ligand>
</feature>
<reference evidence="10" key="1">
    <citation type="submission" date="2020-10" db="EMBL/GenBank/DDBJ databases">
        <title>An improved Amphimedon queenslandica hologenome assembly reveals how three proteobacterial symbionts can extend the metabolic phenotypic of their marine sponge host.</title>
        <authorList>
            <person name="Degnan B."/>
            <person name="Degnan S."/>
            <person name="Xiang X."/>
        </authorList>
    </citation>
    <scope>NUCLEOTIDE SEQUENCE</scope>
    <source>
        <strain evidence="10">AqS2</strain>
    </source>
</reference>
<dbReference type="FunFam" id="3.30.540.10:FF:000003">
    <property type="entry name" value="Inositol-1-monophosphatase"/>
    <property type="match status" value="1"/>
</dbReference>
<dbReference type="Proteomes" id="UP000604381">
    <property type="component" value="Unassembled WGS sequence"/>
</dbReference>
<dbReference type="GO" id="GO:0008934">
    <property type="term" value="F:inositol monophosphate 1-phosphatase activity"/>
    <property type="evidence" value="ECO:0007669"/>
    <property type="project" value="InterPro"/>
</dbReference>
<dbReference type="InterPro" id="IPR020550">
    <property type="entry name" value="Inositol_monophosphatase_CS"/>
</dbReference>
<evidence type="ECO:0000256" key="2">
    <source>
        <dbReference type="ARBA" id="ARBA00001946"/>
    </source>
</evidence>
<evidence type="ECO:0000256" key="7">
    <source>
        <dbReference type="ARBA" id="ARBA00022842"/>
    </source>
</evidence>
<dbReference type="GO" id="GO:0031564">
    <property type="term" value="P:transcription antitermination"/>
    <property type="evidence" value="ECO:0007669"/>
    <property type="project" value="UniProtKB-KW"/>
</dbReference>
<sequence>MNVAVEAVREAARKVERYDRQRGDLRIRAKGPGDLVTSADFASEKAVIEVLRKSYPKAGILSEEAGQDGVEDDCWVLDPVDGTTNFVHGFPNYVISLAWCRRGRPDLGVVYDISRNDLYRAERGGGAYCNDRRLRGSKTETLADALLGVTGGVRPEDWPLVAAAARASSGVRRVGSGALDFALAAAGSLDACFGHGLQYWDCAAGMLLVEEAGGVFHADAKARAGAPVPFGSRLGLCFYGGHAVVDGVLKLARRTGGE</sequence>
<evidence type="ECO:0000256" key="1">
    <source>
        <dbReference type="ARBA" id="ARBA00001033"/>
    </source>
</evidence>
<dbReference type="InterPro" id="IPR020583">
    <property type="entry name" value="Inositol_monoP_metal-BS"/>
</dbReference>
<evidence type="ECO:0000256" key="3">
    <source>
        <dbReference type="ARBA" id="ARBA00009759"/>
    </source>
</evidence>
<keyword evidence="4 8" id="KW-0479">Metal-binding</keyword>
<dbReference type="PROSITE" id="PS00629">
    <property type="entry name" value="IMP_1"/>
    <property type="match status" value="1"/>
</dbReference>
<dbReference type="Pfam" id="PF00459">
    <property type="entry name" value="Inositol_P"/>
    <property type="match status" value="1"/>
</dbReference>
<gene>
    <name evidence="10" type="ORF">ISN26_03995</name>
</gene>
<keyword evidence="6" id="KW-0805">Transcription regulation</keyword>
<dbReference type="Gene3D" id="3.30.540.10">
    <property type="entry name" value="Fructose-1,6-Bisphosphatase, subunit A, domain 1"/>
    <property type="match status" value="1"/>
</dbReference>
<evidence type="ECO:0000313" key="11">
    <source>
        <dbReference type="Proteomes" id="UP000604381"/>
    </source>
</evidence>
<dbReference type="InterPro" id="IPR033942">
    <property type="entry name" value="IMPase"/>
</dbReference>
<accession>A0A930XWM2</accession>
<comment type="catalytic activity">
    <reaction evidence="1 9">
        <text>a myo-inositol phosphate + H2O = myo-inositol + phosphate</text>
        <dbReference type="Rhea" id="RHEA:24056"/>
        <dbReference type="ChEBI" id="CHEBI:15377"/>
        <dbReference type="ChEBI" id="CHEBI:17268"/>
        <dbReference type="ChEBI" id="CHEBI:43474"/>
        <dbReference type="ChEBI" id="CHEBI:84139"/>
        <dbReference type="EC" id="3.1.3.25"/>
    </reaction>
</comment>
<dbReference type="Gene3D" id="3.40.190.80">
    <property type="match status" value="1"/>
</dbReference>
<dbReference type="GO" id="GO:0046872">
    <property type="term" value="F:metal ion binding"/>
    <property type="evidence" value="ECO:0007669"/>
    <property type="project" value="UniProtKB-KW"/>
</dbReference>
<feature type="binding site" evidence="8">
    <location>
        <position position="78"/>
    </location>
    <ligand>
        <name>Mg(2+)</name>
        <dbReference type="ChEBI" id="CHEBI:18420"/>
        <label>1</label>
        <note>catalytic</note>
    </ligand>
</feature>
<dbReference type="EMBL" id="JADHEI010000033">
    <property type="protein sequence ID" value="MBF2735232.1"/>
    <property type="molecule type" value="Genomic_DNA"/>
</dbReference>
<dbReference type="SUPFAM" id="SSF56655">
    <property type="entry name" value="Carbohydrate phosphatase"/>
    <property type="match status" value="1"/>
</dbReference>
<dbReference type="PANTHER" id="PTHR20854:SF4">
    <property type="entry name" value="INOSITOL-1-MONOPHOSPHATASE-RELATED"/>
    <property type="match status" value="1"/>
</dbReference>
<keyword evidence="7 8" id="KW-0460">Magnesium</keyword>
<proteinExistence type="inferred from homology"/>
<dbReference type="GO" id="GO:0046854">
    <property type="term" value="P:phosphatidylinositol phosphate biosynthetic process"/>
    <property type="evidence" value="ECO:0007669"/>
    <property type="project" value="InterPro"/>
</dbReference>
<evidence type="ECO:0000256" key="9">
    <source>
        <dbReference type="RuleBase" id="RU364068"/>
    </source>
</evidence>
<keyword evidence="6" id="KW-0804">Transcription</keyword>
<keyword evidence="11" id="KW-1185">Reference proteome</keyword>
<comment type="cofactor">
    <cofactor evidence="2 8 9">
        <name>Mg(2+)</name>
        <dbReference type="ChEBI" id="CHEBI:18420"/>
    </cofactor>
</comment>
<name>A0A930XWM2_9GAMM</name>
<dbReference type="PRINTS" id="PR00377">
    <property type="entry name" value="IMPHPHTASES"/>
</dbReference>
<evidence type="ECO:0000256" key="6">
    <source>
        <dbReference type="ARBA" id="ARBA00022814"/>
    </source>
</evidence>
<keyword evidence="5 9" id="KW-0378">Hydrolase</keyword>
<comment type="similarity">
    <text evidence="3 9">Belongs to the inositol monophosphatase superfamily.</text>
</comment>
<dbReference type="GO" id="GO:0007165">
    <property type="term" value="P:signal transduction"/>
    <property type="evidence" value="ECO:0007669"/>
    <property type="project" value="TreeGrafter"/>
</dbReference>